<sequence length="1161" mass="131479">MAINLPMKYKFIENEAYGSSRSRTEQRYFIVGDDVDALLIKNTLNYTTWLSREHDARKELVNLWSYLNRILVSDMFELYAHYQVVSQGGSRPMGIVDFSALAKTFQNACWYWDSVKDKWPYTCFDTNFFCYMQYGLDSQKQTVVESYWEYQDGSYVMVEKIVPISTVNKMSRLGIDRNQRSYVIQYYFNNDVLEFIPESDQNNVFYHSRLMWESLSQLMNGKESFDKWIRDWIYVGFEAVEDHVKRKCNEHSGKPVGDKYFCLAKDYTVKIRNCGDLADVTPCVYDKEIQDYFVRGRFGEYDELNLINSVLGKTQAVLTEFKDKVVANDRNGLNSLYDKYNPYITVDDSMCVLEWPNAFDCTNNMGCNSILDNWKFDCNGGYTCRINMMYRFDCMVKFVLKQTKQLVDAAASGNWGLSSVKKAKYDLMIWLSYLPMARYTSLGYNDINDVIMSTQSTVNDYVTSYDTKGLKTFATNLPPMTFVPQWAKNAACQQVTVPTEYTIFCNLDPLLNSVFLFINAFENGEQSTTKNLNPTVDYPALLGQLQLDRISNYINLMTEALFNDISSQLEENFGELSNYFSSLADYDKTKAEADIAYIDGRLTVFKEKITSLSVEVEKMFQTVFYFSVGINVAELVSRTAEVGVAVAQVAHPGNQILGGSSVLDLMGAINELAQAGVTTAIIAQLHDEAFPELIEKAQNLGNGFAENEEQLFEAKDLIDKLKEGTDAVGTANDFLGKYNAYDPKVLLSDITSYGTQWEVVSDQLCEAAFSSGTAAAALGEIGLASTGDCVKIGVLIAELVTLYEEFYDYQFDLMDSLSDTARAYLAYQKANDLKLIYTSGARVDKAFLQHTAVNTFMVSTLNIWEVVTEYCDILTYTRGGEVPDKCVTAMDTPSHNAVAQVISYMPADLCHINNEITDYREIPTKPKDSNDKAYINLDALYAQEAVKFKIPSFQWLKDNGWVGPQDREKAMYIKRFELFLIPMSGSQQHTVELQVEPSVANYLRYGGTKYLLPVTGYTARYTENSFNCYHEQINNPYALCNDDDLVKLCITSNGYIDRKVQPSIYNEWKVSATSLPTGQVAPKPTTNFKLQAGVTMCVVNLAPSATKREIPTIRSILKSKAAEKPRRASQHCCGSNQYWTGTTCTACPSGSTKRLHGYYCQ</sequence>
<protein>
    <submittedName>
        <fullName evidence="1">Uncharacterized protein</fullName>
    </submittedName>
</protein>
<dbReference type="CTD" id="20250088"/>
<dbReference type="HOGENOM" id="CLU_289900_0_0_1"/>
<dbReference type="RefSeq" id="XP_009064782.1">
    <property type="nucleotide sequence ID" value="XM_009066534.1"/>
</dbReference>
<dbReference type="Proteomes" id="UP000030746">
    <property type="component" value="Unassembled WGS sequence"/>
</dbReference>
<name>V3ZK07_LOTGI</name>
<dbReference type="KEGG" id="lgi:LOTGIDRAFT_236232"/>
<reference evidence="1 2" key="1">
    <citation type="journal article" date="2013" name="Nature">
        <title>Insights into bilaterian evolution from three spiralian genomes.</title>
        <authorList>
            <person name="Simakov O."/>
            <person name="Marletaz F."/>
            <person name="Cho S.J."/>
            <person name="Edsinger-Gonzales E."/>
            <person name="Havlak P."/>
            <person name="Hellsten U."/>
            <person name="Kuo D.H."/>
            <person name="Larsson T."/>
            <person name="Lv J."/>
            <person name="Arendt D."/>
            <person name="Savage R."/>
            <person name="Osoegawa K."/>
            <person name="de Jong P."/>
            <person name="Grimwood J."/>
            <person name="Chapman J.A."/>
            <person name="Shapiro H."/>
            <person name="Aerts A."/>
            <person name="Otillar R.P."/>
            <person name="Terry A.Y."/>
            <person name="Boore J.L."/>
            <person name="Grigoriev I.V."/>
            <person name="Lindberg D.R."/>
            <person name="Seaver E.C."/>
            <person name="Weisblat D.A."/>
            <person name="Putnam N.H."/>
            <person name="Rokhsar D.S."/>
        </authorList>
    </citation>
    <scope>NUCLEOTIDE SEQUENCE [LARGE SCALE GENOMIC DNA]</scope>
</reference>
<organism evidence="1 2">
    <name type="scientific">Lottia gigantea</name>
    <name type="common">Giant owl limpet</name>
    <dbReference type="NCBI Taxonomy" id="225164"/>
    <lineage>
        <taxon>Eukaryota</taxon>
        <taxon>Metazoa</taxon>
        <taxon>Spiralia</taxon>
        <taxon>Lophotrochozoa</taxon>
        <taxon>Mollusca</taxon>
        <taxon>Gastropoda</taxon>
        <taxon>Patellogastropoda</taxon>
        <taxon>Lottioidea</taxon>
        <taxon>Lottiidae</taxon>
        <taxon>Lottia</taxon>
    </lineage>
</organism>
<dbReference type="OMA" id="SSNECHI"/>
<dbReference type="AlphaFoldDB" id="V3ZK07"/>
<evidence type="ECO:0000313" key="1">
    <source>
        <dbReference type="EMBL" id="ESO84582.1"/>
    </source>
</evidence>
<evidence type="ECO:0000313" key="2">
    <source>
        <dbReference type="Proteomes" id="UP000030746"/>
    </source>
</evidence>
<gene>
    <name evidence="1" type="ORF">LOTGIDRAFT_236232</name>
</gene>
<proteinExistence type="predicted"/>
<accession>V3ZK07</accession>
<dbReference type="GeneID" id="20250088"/>
<dbReference type="EMBL" id="KB203470">
    <property type="protein sequence ID" value="ESO84582.1"/>
    <property type="molecule type" value="Genomic_DNA"/>
</dbReference>
<dbReference type="OrthoDB" id="5980221at2759"/>
<keyword evidence="2" id="KW-1185">Reference proteome</keyword>